<dbReference type="NCBIfam" id="TIGR01324">
    <property type="entry name" value="cysta_beta_ly_B"/>
    <property type="match status" value="1"/>
</dbReference>
<sequence>MKDETKLAVLGRDPEGHHGAVNIPVYRASTILQPSLKALADVYSAKMKDEQVTTYGRGGTPLTYAFENTLAELEGGYRAMAYPSGAGACSGAILSVVKSGDHILIIDNIYGPTRHFCDTVLKRMGVETEYFPTAISMADFAARFRPNTSLVFIESPGSLTFEMVDVPAIAEITHKHGAKLAMDNTWGTSLYFKSFSHGVDLSVHAATKYIVGHSDAMLGIVIANKETWPNLRETARAIGANAGPDEVYLGLRGLRTMAVRLPRHMESGIKIADWLRSRDEVTSVRHPALSQDPGHALWKRDFLGACGLFAFELQKKYSDAAVAEFVDHLELFGIGYSWGGYESLISVPAIKGVRTAEPWQNHGSLIRVHIGLEDPEDLMADLTAGFDRLNRAQG</sequence>
<protein>
    <submittedName>
        <fullName evidence="10">Cystathionine beta-lyase</fullName>
        <ecNumber evidence="10">4.4.1.8</ecNumber>
    </submittedName>
</protein>
<dbReference type="AlphaFoldDB" id="A0A516H5R7"/>
<evidence type="ECO:0000256" key="9">
    <source>
        <dbReference type="RuleBase" id="RU362118"/>
    </source>
</evidence>
<keyword evidence="4 10" id="KW-0456">Lyase</keyword>
<dbReference type="PANTHER" id="PTHR43500:SF1">
    <property type="entry name" value="CYSTATHIONINE BETA-LYASE-RELATED"/>
    <property type="match status" value="1"/>
</dbReference>
<evidence type="ECO:0000313" key="10">
    <source>
        <dbReference type="EMBL" id="QDO99051.1"/>
    </source>
</evidence>
<dbReference type="PROSITE" id="PS00868">
    <property type="entry name" value="CYS_MET_METAB_PP"/>
    <property type="match status" value="1"/>
</dbReference>
<dbReference type="SUPFAM" id="SSF53383">
    <property type="entry name" value="PLP-dependent transferases"/>
    <property type="match status" value="1"/>
</dbReference>
<dbReference type="InterPro" id="IPR054542">
    <property type="entry name" value="Cys_met_metab_PP"/>
</dbReference>
<dbReference type="Pfam" id="PF01053">
    <property type="entry name" value="Cys_Met_Meta_PP"/>
    <property type="match status" value="1"/>
</dbReference>
<dbReference type="InterPro" id="IPR015422">
    <property type="entry name" value="PyrdxlP-dep_Trfase_small"/>
</dbReference>
<dbReference type="GO" id="GO:0030170">
    <property type="term" value="F:pyridoxal phosphate binding"/>
    <property type="evidence" value="ECO:0007669"/>
    <property type="project" value="InterPro"/>
</dbReference>
<dbReference type="InterPro" id="IPR015424">
    <property type="entry name" value="PyrdxlP-dep_Trfase"/>
</dbReference>
<evidence type="ECO:0000256" key="4">
    <source>
        <dbReference type="ARBA" id="ARBA00023239"/>
    </source>
</evidence>
<evidence type="ECO:0000256" key="6">
    <source>
        <dbReference type="ARBA" id="ARBA00047517"/>
    </source>
</evidence>
<dbReference type="RefSeq" id="WP_144258047.1">
    <property type="nucleotide sequence ID" value="NZ_CP041636.1"/>
</dbReference>
<evidence type="ECO:0000256" key="2">
    <source>
        <dbReference type="ARBA" id="ARBA00009077"/>
    </source>
</evidence>
<keyword evidence="3 8" id="KW-0663">Pyridoxal phosphate</keyword>
<dbReference type="Gene3D" id="3.40.640.10">
    <property type="entry name" value="Type I PLP-dependent aspartate aminotransferase-like (Major domain)"/>
    <property type="match status" value="1"/>
</dbReference>
<name>A0A516H5R7_9PROT</name>
<evidence type="ECO:0000256" key="3">
    <source>
        <dbReference type="ARBA" id="ARBA00022898"/>
    </source>
</evidence>
<dbReference type="GO" id="GO:0019346">
    <property type="term" value="P:transsulfuration"/>
    <property type="evidence" value="ECO:0007669"/>
    <property type="project" value="InterPro"/>
</dbReference>
<comment type="catalytic activity">
    <reaction evidence="7">
        <text>an S-substituted L-cysteine + H2O = a thiol + pyruvate + NH4(+)</text>
        <dbReference type="Rhea" id="RHEA:18121"/>
        <dbReference type="ChEBI" id="CHEBI:15361"/>
        <dbReference type="ChEBI" id="CHEBI:15377"/>
        <dbReference type="ChEBI" id="CHEBI:28938"/>
        <dbReference type="ChEBI" id="CHEBI:29256"/>
        <dbReference type="ChEBI" id="CHEBI:58717"/>
        <dbReference type="EC" id="4.4.1.13"/>
    </reaction>
</comment>
<dbReference type="EMBL" id="CP041636">
    <property type="protein sequence ID" value="QDO99051.1"/>
    <property type="molecule type" value="Genomic_DNA"/>
</dbReference>
<comment type="pathway">
    <text evidence="5">Amino-acid biosynthesis; L-methionine biosynthesis via de novo pathway; L-homocysteine from L-cystathionine: step 1/1.</text>
</comment>
<dbReference type="GO" id="GO:0047804">
    <property type="term" value="F:cysteine-S-conjugate beta-lyase activity"/>
    <property type="evidence" value="ECO:0007669"/>
    <property type="project" value="UniProtKB-EC"/>
</dbReference>
<dbReference type="PIRSF" id="PIRSF001434">
    <property type="entry name" value="CGS"/>
    <property type="match status" value="1"/>
</dbReference>
<comment type="cofactor">
    <cofactor evidence="1 9">
        <name>pyridoxal 5'-phosphate</name>
        <dbReference type="ChEBI" id="CHEBI:597326"/>
    </cofactor>
</comment>
<evidence type="ECO:0000256" key="1">
    <source>
        <dbReference type="ARBA" id="ARBA00001933"/>
    </source>
</evidence>
<reference evidence="10 11" key="1">
    <citation type="submission" date="2019-07" db="EMBL/GenBank/DDBJ databases">
        <title>Genome sequencing for Ferrovibrio sp. K5.</title>
        <authorList>
            <person name="Park S.-J."/>
        </authorList>
    </citation>
    <scope>NUCLEOTIDE SEQUENCE [LARGE SCALE GENOMIC DNA]</scope>
    <source>
        <strain evidence="10 11">K5</strain>
    </source>
</reference>
<evidence type="ECO:0000256" key="7">
    <source>
        <dbReference type="ARBA" id="ARBA00047625"/>
    </source>
</evidence>
<dbReference type="EC" id="4.4.1.8" evidence="10"/>
<dbReference type="Proteomes" id="UP000317496">
    <property type="component" value="Chromosome"/>
</dbReference>
<dbReference type="PANTHER" id="PTHR43500">
    <property type="entry name" value="CYSTATHIONINE BETA-LYASE-RELATED"/>
    <property type="match status" value="1"/>
</dbReference>
<dbReference type="GO" id="GO:0019450">
    <property type="term" value="P:L-cysteine catabolic process to pyruvate"/>
    <property type="evidence" value="ECO:0007669"/>
    <property type="project" value="TreeGrafter"/>
</dbReference>
<dbReference type="Gene3D" id="3.90.1150.10">
    <property type="entry name" value="Aspartate Aminotransferase, domain 1"/>
    <property type="match status" value="1"/>
</dbReference>
<proteinExistence type="inferred from homology"/>
<accession>A0A516H5R7</accession>
<dbReference type="KEGG" id="fer:FNB15_18035"/>
<comment type="catalytic activity">
    <reaction evidence="6">
        <text>L,L-cystathionine + H2O = L-homocysteine + pyruvate + NH4(+)</text>
        <dbReference type="Rhea" id="RHEA:13965"/>
        <dbReference type="ChEBI" id="CHEBI:15361"/>
        <dbReference type="ChEBI" id="CHEBI:15377"/>
        <dbReference type="ChEBI" id="CHEBI:28938"/>
        <dbReference type="ChEBI" id="CHEBI:58161"/>
        <dbReference type="ChEBI" id="CHEBI:58199"/>
    </reaction>
</comment>
<dbReference type="InterPro" id="IPR006233">
    <property type="entry name" value="Cys_b_lyase_bac"/>
</dbReference>
<dbReference type="InterPro" id="IPR000277">
    <property type="entry name" value="Cys/Met-Metab_PyrdxlP-dep_enz"/>
</dbReference>
<gene>
    <name evidence="10" type="primary">metC</name>
    <name evidence="10" type="ORF">FNB15_18035</name>
</gene>
<feature type="modified residue" description="N6-(pyridoxal phosphate)lysine" evidence="8">
    <location>
        <position position="208"/>
    </location>
</feature>
<evidence type="ECO:0000313" key="11">
    <source>
        <dbReference type="Proteomes" id="UP000317496"/>
    </source>
</evidence>
<evidence type="ECO:0000256" key="5">
    <source>
        <dbReference type="ARBA" id="ARBA00046315"/>
    </source>
</evidence>
<dbReference type="InterPro" id="IPR015421">
    <property type="entry name" value="PyrdxlP-dep_Trfase_major"/>
</dbReference>
<dbReference type="OrthoDB" id="9790858at2"/>
<comment type="similarity">
    <text evidence="2 9">Belongs to the trans-sulfuration enzymes family.</text>
</comment>
<organism evidence="10 11">
    <name type="scientific">Ferrovibrio terrae</name>
    <dbReference type="NCBI Taxonomy" id="2594003"/>
    <lineage>
        <taxon>Bacteria</taxon>
        <taxon>Pseudomonadati</taxon>
        <taxon>Pseudomonadota</taxon>
        <taxon>Alphaproteobacteria</taxon>
        <taxon>Rhodospirillales</taxon>
        <taxon>Rhodospirillaceae</taxon>
        <taxon>Ferrovibrio</taxon>
    </lineage>
</organism>
<evidence type="ECO:0000256" key="8">
    <source>
        <dbReference type="PIRSR" id="PIRSR001434-2"/>
    </source>
</evidence>
<keyword evidence="11" id="KW-1185">Reference proteome</keyword>
<dbReference type="FunFam" id="3.40.640.10:FF:000046">
    <property type="entry name" value="Cystathionine gamma-lyase"/>
    <property type="match status" value="1"/>
</dbReference>